<feature type="region of interest" description="Disordered" evidence="1">
    <location>
        <begin position="249"/>
        <end position="277"/>
    </location>
</feature>
<evidence type="ECO:0000313" key="3">
    <source>
        <dbReference type="Proteomes" id="UP000494363"/>
    </source>
</evidence>
<dbReference type="EMBL" id="CADIKH010000154">
    <property type="protein sequence ID" value="CAB3774703.1"/>
    <property type="molecule type" value="Genomic_DNA"/>
</dbReference>
<dbReference type="AlphaFoldDB" id="A0A6J5F8K3"/>
<proteinExistence type="predicted"/>
<sequence>MTFIAGKKGGMVVVVRVQGEHLGPKEYVVAYGTVLAELMAKVERSPRSDFSNTQLFRESVRAKQAWLMARSLSKLRNSIIDGESAPNNMTRVHEDDASIVLQWIERALSVEPCGQVVVGSGAHWHDFVLENEDVVNVPPLDGMVRVVGEVHTPKSIAYQPELEPDMYIQRAGGFTKNADRLHTIVVHKDGTFVDSRHSTVVQHGDKIMVLPKVTLNSAPVAKDLFTILYQIATFAKVVVRLQHHFDNPSCPLSPHETARTRLATASRSAAAHPLKGR</sequence>
<protein>
    <submittedName>
        <fullName evidence="2">Polysialic acid transport protein KpsD</fullName>
    </submittedName>
</protein>
<name>A0A6J5F8K3_9BURK</name>
<evidence type="ECO:0000313" key="2">
    <source>
        <dbReference type="EMBL" id="CAB3774703.1"/>
    </source>
</evidence>
<accession>A0A6J5F8K3</accession>
<feature type="compositionally biased region" description="Low complexity" evidence="1">
    <location>
        <begin position="260"/>
        <end position="271"/>
    </location>
</feature>
<evidence type="ECO:0000256" key="1">
    <source>
        <dbReference type="SAM" id="MobiDB-lite"/>
    </source>
</evidence>
<reference evidence="2 3" key="1">
    <citation type="submission" date="2020-04" db="EMBL/GenBank/DDBJ databases">
        <authorList>
            <person name="De Canck E."/>
        </authorList>
    </citation>
    <scope>NUCLEOTIDE SEQUENCE [LARGE SCALE GENOMIC DNA]</scope>
    <source>
        <strain evidence="2 3">LMG 29542</strain>
    </source>
</reference>
<keyword evidence="3" id="KW-1185">Reference proteome</keyword>
<gene>
    <name evidence="2" type="primary">kpsD</name>
    <name evidence="2" type="ORF">LMG29542_08081</name>
</gene>
<dbReference type="Proteomes" id="UP000494363">
    <property type="component" value="Unassembled WGS sequence"/>
</dbReference>
<organism evidence="2 3">
    <name type="scientific">Paraburkholderia humisilvae</name>
    <dbReference type="NCBI Taxonomy" id="627669"/>
    <lineage>
        <taxon>Bacteria</taxon>
        <taxon>Pseudomonadati</taxon>
        <taxon>Pseudomonadota</taxon>
        <taxon>Betaproteobacteria</taxon>
        <taxon>Burkholderiales</taxon>
        <taxon>Burkholderiaceae</taxon>
        <taxon>Paraburkholderia</taxon>
    </lineage>
</organism>
<dbReference type="Gene3D" id="3.10.560.10">
    <property type="entry name" value="Outer membrane lipoprotein wza domain like"/>
    <property type="match status" value="1"/>
</dbReference>